<dbReference type="PROSITE" id="PS00012">
    <property type="entry name" value="PHOSPHOPANTETHEINE"/>
    <property type="match status" value="1"/>
</dbReference>
<dbReference type="InterPro" id="IPR010071">
    <property type="entry name" value="AA_adenyl_dom"/>
</dbReference>
<dbReference type="SUPFAM" id="SSF51735">
    <property type="entry name" value="NAD(P)-binding Rossmann-fold domains"/>
    <property type="match status" value="1"/>
</dbReference>
<dbReference type="PANTHER" id="PTHR45527:SF1">
    <property type="entry name" value="FATTY ACID SYNTHASE"/>
    <property type="match status" value="1"/>
</dbReference>
<dbReference type="GO" id="GO:0008610">
    <property type="term" value="P:lipid biosynthetic process"/>
    <property type="evidence" value="ECO:0007669"/>
    <property type="project" value="UniProtKB-ARBA"/>
</dbReference>
<dbReference type="Proteomes" id="UP000002512">
    <property type="component" value="Chromosome"/>
</dbReference>
<dbReference type="PROSITE" id="PS50075">
    <property type="entry name" value="CARRIER"/>
    <property type="match status" value="1"/>
</dbReference>
<dbReference type="InterPro" id="IPR000873">
    <property type="entry name" value="AMP-dep_synth/lig_dom"/>
</dbReference>
<dbReference type="InterPro" id="IPR042099">
    <property type="entry name" value="ANL_N_sf"/>
</dbReference>
<gene>
    <name evidence="7" type="primary">bacD</name>
    <name evidence="7" type="ordered locus">SMU_1339</name>
</gene>
<dbReference type="InterPro" id="IPR036291">
    <property type="entry name" value="NAD(P)-bd_dom_sf"/>
</dbReference>
<sequence>MIWDKVLDHKIDSTQTNFFSEGGNSLIATLVISEIKNTYHVDVSFEDLLKNDSIEKLANFIVNQLWLSKQVINNKTLEKESKSIDTLEEESGPVDSLKASPQQSRMVLNQLFNPSSTAFNIPVIFQLTDQFDKNEFEDCLKEIIKKHQTLNINFSINEDGIFQKVQNQIIDVREIKIAAFDETLSSIISPFEIGKDSLIRLIYADAPSEKYLILDFHHSIIDGYSIVLLHNELFKKLSDEKIYFENVDYFDYCIWMEKYIHSPSYKKQEKFWLKIFENYQLIQHLKQKSNSTFEGDSIEFSFSKDLNKKIRETTKEWGISIYSFLLSMYAQLIHKEHNLYDFIIGTPVSGRTNPRFIKTIGMFINTLPIRVKINDSENYEQYSQRMNSNIRKMLENQDYQFDHLVEQLKKINPQLPRLEFETMFNYQNYSRNWKSLEKFGLNHITVRQNSEKFNFSMTLEEREDEILGCFSFNVEVLTRNEAKWYVEQFINICEEAVVQKDINTVTTLQNIEDTNIYYKIMENLSDFNGKTALVSYKSKVEYAELDQFVDNYVQRFKQEGIRKSDRIAIMMDRSIENVLVILAILKIGACYIPIDSKFPESRKKFILKDANCKYIVNNKQVIKNVEYEAKELDSSELNLAYIIYTSGSTGQPKGVKITQSNLYSFLKAISNRFSQYNYSSILCVTSISFDIFILETLFPIFMGKTCVFASDEEIEDISKLTQLIRIYQVDTIQSTPSRWGIFTEDEQLMTLLKERLKLVLVGGEKLTKNIAEKLLSIGGKLINLYGPTEATVWAFASEVTDPNQIYLGEPLNNTTAYILDENGKESPKGELCLQGSGVSPGYQNRPELTEKSFVKSLKHGNNILYHTGDIVEYTNDQDYLFIGRKDDQVKVNGYRVELGEIDSIISKMSKIKRAKTIYQEETGNLIAFCESKEHCSDIETRKELSKILPKYMLPNSIIFLSEMPLMINGKIDTSKLKNKYLQIAKKSLVLSENVEELSATQQHLIKIFKSVTGYALDRDENFFEVGISSLNILRVIQHLKKTYSVDYSNLVDYPTISSLSSYLDNLSEKKLVRKVNSDKDRTQISKINEREVLNVGRKGILLTGSTGFLGCHLLKELLKQKRPIHLLIRGKNVEDIYKRLAEKFYYYFSEDLAIYSSQLHFYCGDLEKVYCGLEESEFKKLCTQVSDVINSAASVKHFGKYEDFYKSNVISVKNLITFCKESQSALFHISTISLANICDLKANQSFSEEIILTNASTSNVYLQTKYEAEKTIFEAISEGLKANILRVGNIVGSSKTGIFQMNIEENAFYQILRSFFKLKMIPDSNEKSLEFTFVDECALAISEIINNKHLTGVYHIFNQNKISFNELFDFIKTQYPYLKKMTFSKIEETQGLKGTDAEEYFDIIKIHSSTANKNVAKIDNIFTNQLLDKYNFCWSRVDKKTILLLLEYCKEINFI</sequence>
<dbReference type="Gene3D" id="3.40.50.12780">
    <property type="entry name" value="N-terminal domain of ligase-like"/>
    <property type="match status" value="1"/>
</dbReference>
<dbReference type="eggNOG" id="COG1020">
    <property type="taxonomic scope" value="Bacteria"/>
</dbReference>
<dbReference type="InterPro" id="IPR023213">
    <property type="entry name" value="CAT-like_dom_sf"/>
</dbReference>
<dbReference type="CDD" id="cd05930">
    <property type="entry name" value="A_NRPS"/>
    <property type="match status" value="1"/>
</dbReference>
<dbReference type="OrthoDB" id="2203190at2"/>
<keyword evidence="4" id="KW-0436">Ligase</keyword>
<dbReference type="Gene3D" id="3.30.300.30">
    <property type="match status" value="1"/>
</dbReference>
<dbReference type="Pfam" id="PF00550">
    <property type="entry name" value="PP-binding"/>
    <property type="match status" value="2"/>
</dbReference>
<dbReference type="InterPro" id="IPR009081">
    <property type="entry name" value="PP-bd_ACP"/>
</dbReference>
<accession>Q8DTJ8</accession>
<dbReference type="STRING" id="210007.SMU_1339"/>
<name>Q8DTJ8_STRMU</name>
<comment type="cofactor">
    <cofactor evidence="1">
        <name>pantetheine 4'-phosphate</name>
        <dbReference type="ChEBI" id="CHEBI:47942"/>
    </cofactor>
</comment>
<dbReference type="GO" id="GO:0017000">
    <property type="term" value="P:antibiotic biosynthetic process"/>
    <property type="evidence" value="ECO:0007669"/>
    <property type="project" value="UniProtKB-KW"/>
</dbReference>
<dbReference type="GO" id="GO:0031177">
    <property type="term" value="F:phosphopantetheine binding"/>
    <property type="evidence" value="ECO:0007669"/>
    <property type="project" value="TreeGrafter"/>
</dbReference>
<dbReference type="PhylomeDB" id="Q8DTJ8"/>
<dbReference type="Pfam" id="PF07993">
    <property type="entry name" value="NAD_binding_4"/>
    <property type="match status" value="1"/>
</dbReference>
<keyword evidence="2" id="KW-0596">Phosphopantetheine</keyword>
<reference evidence="7 8" key="1">
    <citation type="journal article" date="2002" name="Proc. Natl. Acad. Sci. U.S.A.">
        <title>Genome sequence of Streptococcus mutans UA159, a cariogenic dental pathogen.</title>
        <authorList>
            <person name="Ajdic D."/>
            <person name="McShan W.M."/>
            <person name="McLaughlin R.E."/>
            <person name="Savic G."/>
            <person name="Chang J."/>
            <person name="Carson M.B."/>
            <person name="Primeaux C."/>
            <person name="Tian R."/>
            <person name="Kenton S."/>
            <person name="Jia H."/>
            <person name="Lin S."/>
            <person name="Qian Y."/>
            <person name="Li S."/>
            <person name="Zhu H."/>
            <person name="Najar F."/>
            <person name="Lai H."/>
            <person name="White J."/>
            <person name="Roe B.A."/>
            <person name="Ferretti J.J."/>
        </authorList>
    </citation>
    <scope>NUCLEOTIDE SEQUENCE [LARGE SCALE GENOMIC DNA]</scope>
    <source>
        <strain evidence="8">ATCC 700610 / UA159</strain>
    </source>
</reference>
<dbReference type="Gene3D" id="3.30.559.30">
    <property type="entry name" value="Nonribosomal peptide synthetase, condensation domain"/>
    <property type="match status" value="1"/>
</dbReference>
<evidence type="ECO:0000256" key="3">
    <source>
        <dbReference type="ARBA" id="ARBA00022553"/>
    </source>
</evidence>
<dbReference type="KEGG" id="smu:SMU_1339"/>
<dbReference type="SUPFAM" id="SSF47336">
    <property type="entry name" value="ACP-like"/>
    <property type="match status" value="2"/>
</dbReference>
<dbReference type="HOGENOM" id="CLU_000022_2_4_9"/>
<keyword evidence="5" id="KW-0045">Antibiotic biosynthesis</keyword>
<keyword evidence="3" id="KW-0597">Phosphoprotein</keyword>
<dbReference type="SUPFAM" id="SSF52777">
    <property type="entry name" value="CoA-dependent acyltransferases"/>
    <property type="match status" value="2"/>
</dbReference>
<dbReference type="RefSeq" id="WP_011074615.1">
    <property type="nucleotide sequence ID" value="NC_004350.2"/>
</dbReference>
<dbReference type="InterPro" id="IPR001242">
    <property type="entry name" value="Condensation_dom"/>
</dbReference>
<dbReference type="GO" id="GO:0005737">
    <property type="term" value="C:cytoplasm"/>
    <property type="evidence" value="ECO:0007669"/>
    <property type="project" value="TreeGrafter"/>
</dbReference>
<keyword evidence="8" id="KW-1185">Reference proteome</keyword>
<feature type="domain" description="Carrier" evidence="6">
    <location>
        <begin position="1"/>
        <end position="65"/>
    </location>
</feature>
<evidence type="ECO:0000313" key="7">
    <source>
        <dbReference type="EMBL" id="AAN59012.1"/>
    </source>
</evidence>
<dbReference type="PROSITE" id="PS00455">
    <property type="entry name" value="AMP_BINDING"/>
    <property type="match status" value="1"/>
</dbReference>
<evidence type="ECO:0000256" key="1">
    <source>
        <dbReference type="ARBA" id="ARBA00001957"/>
    </source>
</evidence>
<dbReference type="NCBIfam" id="TIGR01733">
    <property type="entry name" value="AA-adenyl-dom"/>
    <property type="match status" value="1"/>
</dbReference>
<dbReference type="InterPro" id="IPR020845">
    <property type="entry name" value="AMP-binding_CS"/>
</dbReference>
<dbReference type="Pfam" id="PF00668">
    <property type="entry name" value="Condensation"/>
    <property type="match status" value="1"/>
</dbReference>
<dbReference type="Pfam" id="PF00501">
    <property type="entry name" value="AMP-binding"/>
    <property type="match status" value="1"/>
</dbReference>
<dbReference type="EMBL" id="AE014133">
    <property type="protein sequence ID" value="AAN59012.1"/>
    <property type="molecule type" value="Genomic_DNA"/>
</dbReference>
<dbReference type="Gene3D" id="3.40.50.720">
    <property type="entry name" value="NAD(P)-binding Rossmann-like Domain"/>
    <property type="match status" value="1"/>
</dbReference>
<dbReference type="Gene3D" id="3.30.559.10">
    <property type="entry name" value="Chloramphenicol acetyltransferase-like domain"/>
    <property type="match status" value="1"/>
</dbReference>
<dbReference type="PATRIC" id="fig|210007.7.peg.1197"/>
<dbReference type="InterPro" id="IPR045851">
    <property type="entry name" value="AMP-bd_C_sf"/>
</dbReference>
<dbReference type="PANTHER" id="PTHR45527">
    <property type="entry name" value="NONRIBOSOMAL PEPTIDE SYNTHETASE"/>
    <property type="match status" value="1"/>
</dbReference>
<dbReference type="SUPFAM" id="SSF56801">
    <property type="entry name" value="Acetyl-CoA synthetase-like"/>
    <property type="match status" value="1"/>
</dbReference>
<dbReference type="InterPro" id="IPR006162">
    <property type="entry name" value="Ppantetheine_attach_site"/>
</dbReference>
<organism evidence="7 8">
    <name type="scientific">Streptococcus mutans serotype c (strain ATCC 700610 / UA159)</name>
    <dbReference type="NCBI Taxonomy" id="210007"/>
    <lineage>
        <taxon>Bacteria</taxon>
        <taxon>Bacillati</taxon>
        <taxon>Bacillota</taxon>
        <taxon>Bacilli</taxon>
        <taxon>Lactobacillales</taxon>
        <taxon>Streptococcaceae</taxon>
        <taxon>Streptococcus</taxon>
    </lineage>
</organism>
<protein>
    <submittedName>
        <fullName evidence="7">Bacitracin synthetase</fullName>
    </submittedName>
</protein>
<evidence type="ECO:0000256" key="4">
    <source>
        <dbReference type="ARBA" id="ARBA00022598"/>
    </source>
</evidence>
<dbReference type="InterPro" id="IPR036736">
    <property type="entry name" value="ACP-like_sf"/>
</dbReference>
<dbReference type="GO" id="GO:0044550">
    <property type="term" value="P:secondary metabolite biosynthetic process"/>
    <property type="evidence" value="ECO:0007669"/>
    <property type="project" value="TreeGrafter"/>
</dbReference>
<evidence type="ECO:0000256" key="2">
    <source>
        <dbReference type="ARBA" id="ARBA00022450"/>
    </source>
</evidence>
<proteinExistence type="predicted"/>
<dbReference type="InterPro" id="IPR013120">
    <property type="entry name" value="FAR_NAD-bd"/>
</dbReference>
<dbReference type="GO" id="GO:0043041">
    <property type="term" value="P:amino acid activation for nonribosomal peptide biosynthetic process"/>
    <property type="evidence" value="ECO:0007669"/>
    <property type="project" value="TreeGrafter"/>
</dbReference>
<dbReference type="GO" id="GO:0016874">
    <property type="term" value="F:ligase activity"/>
    <property type="evidence" value="ECO:0007669"/>
    <property type="project" value="UniProtKB-KW"/>
</dbReference>
<evidence type="ECO:0000313" key="8">
    <source>
        <dbReference type="Proteomes" id="UP000002512"/>
    </source>
</evidence>
<dbReference type="Gene3D" id="1.10.1200.10">
    <property type="entry name" value="ACP-like"/>
    <property type="match status" value="2"/>
</dbReference>
<evidence type="ECO:0000256" key="5">
    <source>
        <dbReference type="ARBA" id="ARBA00023194"/>
    </source>
</evidence>
<evidence type="ECO:0000259" key="6">
    <source>
        <dbReference type="PROSITE" id="PS50075"/>
    </source>
</evidence>